<feature type="transmembrane region" description="Helical" evidence="1">
    <location>
        <begin position="213"/>
        <end position="231"/>
    </location>
</feature>
<keyword evidence="1" id="KW-0812">Transmembrane</keyword>
<dbReference type="InParanoid" id="M0MQD3"/>
<proteinExistence type="predicted"/>
<protein>
    <recommendedName>
        <fullName evidence="4">DUF368 domain-containing protein</fullName>
    </recommendedName>
</protein>
<reference evidence="2 3" key="1">
    <citation type="journal article" date="2014" name="PLoS Genet.">
        <title>Phylogenetically driven sequencing of extremely halophilic archaea reveals strategies for static and dynamic osmo-response.</title>
        <authorList>
            <person name="Becker E.A."/>
            <person name="Seitzer P.M."/>
            <person name="Tritt A."/>
            <person name="Larsen D."/>
            <person name="Krusor M."/>
            <person name="Yao A.I."/>
            <person name="Wu D."/>
            <person name="Madern D."/>
            <person name="Eisen J.A."/>
            <person name="Darling A.E."/>
            <person name="Facciotti M.T."/>
        </authorList>
    </citation>
    <scope>NUCLEOTIDE SEQUENCE [LARGE SCALE GENOMIC DNA]</scope>
    <source>
        <strain evidence="2 3">DSM 5350</strain>
    </source>
</reference>
<accession>M0MQD3</accession>
<evidence type="ECO:0000313" key="3">
    <source>
        <dbReference type="Proteomes" id="UP000011669"/>
    </source>
</evidence>
<evidence type="ECO:0000256" key="1">
    <source>
        <dbReference type="SAM" id="Phobius"/>
    </source>
</evidence>
<evidence type="ECO:0008006" key="4">
    <source>
        <dbReference type="Google" id="ProtNLM"/>
    </source>
</evidence>
<keyword evidence="3" id="KW-1185">Reference proteome</keyword>
<organism evidence="2 3">
    <name type="scientific">Halococcus saccharolyticus DSM 5350</name>
    <dbReference type="NCBI Taxonomy" id="1227455"/>
    <lineage>
        <taxon>Archaea</taxon>
        <taxon>Methanobacteriati</taxon>
        <taxon>Methanobacteriota</taxon>
        <taxon>Stenosarchaea group</taxon>
        <taxon>Halobacteria</taxon>
        <taxon>Halobacteriales</taxon>
        <taxon>Halococcaceae</taxon>
        <taxon>Halococcus</taxon>
    </lineage>
</organism>
<dbReference type="OrthoDB" id="313161at2157"/>
<feature type="transmembrane region" description="Helical" evidence="1">
    <location>
        <begin position="279"/>
        <end position="296"/>
    </location>
</feature>
<dbReference type="PANTHER" id="PTHR37308">
    <property type="entry name" value="INTEGRAL MEMBRANE PROTEIN"/>
    <property type="match status" value="1"/>
</dbReference>
<feature type="transmembrane region" description="Helical" evidence="1">
    <location>
        <begin position="189"/>
        <end position="207"/>
    </location>
</feature>
<name>M0MQD3_9EURY</name>
<feature type="transmembrane region" description="Helical" evidence="1">
    <location>
        <begin position="95"/>
        <end position="113"/>
    </location>
</feature>
<dbReference type="Proteomes" id="UP000011669">
    <property type="component" value="Unassembled WGS sequence"/>
</dbReference>
<gene>
    <name evidence="2" type="ORF">C449_03426</name>
</gene>
<comment type="caution">
    <text evidence="2">The sequence shown here is derived from an EMBL/GenBank/DDBJ whole genome shotgun (WGS) entry which is preliminary data.</text>
</comment>
<evidence type="ECO:0000313" key="2">
    <source>
        <dbReference type="EMBL" id="EMA46685.1"/>
    </source>
</evidence>
<feature type="transmembrane region" description="Helical" evidence="1">
    <location>
        <begin position="243"/>
        <end position="259"/>
    </location>
</feature>
<feature type="transmembrane region" description="Helical" evidence="1">
    <location>
        <begin position="150"/>
        <end position="177"/>
    </location>
</feature>
<dbReference type="PANTHER" id="PTHR37308:SF1">
    <property type="entry name" value="POLYPRENYL-PHOSPHATE TRANSPORTER"/>
    <property type="match status" value="1"/>
</dbReference>
<dbReference type="RefSeq" id="WP_006076507.1">
    <property type="nucleotide sequence ID" value="NZ_AOMD01000012.1"/>
</dbReference>
<dbReference type="AlphaFoldDB" id="M0MQD3"/>
<keyword evidence="1" id="KW-1133">Transmembrane helix</keyword>
<dbReference type="EMBL" id="AOMD01000012">
    <property type="protein sequence ID" value="EMA46685.1"/>
    <property type="molecule type" value="Genomic_DNA"/>
</dbReference>
<feature type="transmembrane region" description="Helical" evidence="1">
    <location>
        <begin position="63"/>
        <end position="83"/>
    </location>
</feature>
<keyword evidence="1" id="KW-0472">Membrane</keyword>
<dbReference type="Pfam" id="PF04018">
    <property type="entry name" value="VCA0040-like"/>
    <property type="match status" value="1"/>
</dbReference>
<dbReference type="InterPro" id="IPR007163">
    <property type="entry name" value="VCA0040-like"/>
</dbReference>
<sequence>MGSADAVPGISGGTVALIGGIYGRLINAITAITPARSLDLLKAILPIGFGISRHRAKLILREFDVIFVATLLTGIATAVVIVGRVVEYAAARAPVLLFGLFFGLIAASAVILWRELTIDTIGQGLAAVTGFSLAFVLSGGVKLFEGGGLTVVFVAGAIAVSAMILPGISGSLLLIILGQYIPMYDSLNSFLDGLGGVATGGAIEAVITPGRDVFTFLVGGLLGLFTVARLIRRLLRRNREATLAFLVALVFGALRAPIAELSGNEEFNWTVATLGEFGVLALVGAVLVLILDWYAIDIDFGSL</sequence>
<feature type="transmembrane region" description="Helical" evidence="1">
    <location>
        <begin position="125"/>
        <end position="144"/>
    </location>
</feature>